<evidence type="ECO:0000256" key="8">
    <source>
        <dbReference type="ARBA" id="ARBA00067814"/>
    </source>
</evidence>
<dbReference type="PANTHER" id="PTHR14145:SF2">
    <property type="entry name" value="COP9 SIGNALOSOME COMPLEX SUBUNIT 1"/>
    <property type="match status" value="1"/>
</dbReference>
<dbReference type="InterPro" id="IPR045135">
    <property type="entry name" value="Rpn7_N"/>
</dbReference>
<sequence>MTALPPSINPPPARSSNESVHEQAKGTNEEQVALEFLVDVNFAAVCVYSWSHHDINRPQGLVSAAWRKYLWLFTALFSATQTPGSIFHRCHSPAALRLHPTSSYTRRSQKRQKQFERHIPAWPEQSTDVLQPLIPPDLNLPLIPRPSTASTSPFLSASPGNSKPLSVPSATAPLIPIPGLLFAVLALVAGVPFVPPRLGLVAVLRSPLARALIRYRNLIMAATSANANTSLLTFFTQMENQDGVIVKDIPKLDLDLYIQNYTGRTRFERLFLIGRTCVPLCVDALKAAVAEAKQGQDVQRYREAFEHIHIAAPSEPEAVFDQEWVDNTDRANKAKTHNLENELKGYKMNLIKESIRMGNEDLGRHFEATGDLNSAGEAYSRMRPDVSTSKHIIDVGKHLVHVSLQRREWPMVIANLSKITGVQNGDDEKGLQPYVKIVQGIALMGLDKFEEAAKSFLQTDAGKEGVDYSNIASPNDVAVYGGLLALATMDRKDLQTRVLDNQNFRTFLELEPHIRKAISLFVNGRYSACLAILEAYRADYLLDIYLQKHVNALYSQIRSKCIVQYFIPFSCVTLSSLEESFAVEGQSLVDELVTMIKNGSLQARINTIDKTLVAVSPNPRANLQKLVLDTIDGYERDALERIRRMSIIAAEMEVKNPRKGTAHEGVDALWFEQSNRPMAAAGELS</sequence>
<organism evidence="11 12">
    <name type="scientific">Colletotrichum fructicola (strain Nara gc5)</name>
    <name type="common">Anthracnose fungus</name>
    <name type="synonym">Colletotrichum gloeosporioides (strain Nara gc5)</name>
    <dbReference type="NCBI Taxonomy" id="1213859"/>
    <lineage>
        <taxon>Eukaryota</taxon>
        <taxon>Fungi</taxon>
        <taxon>Dikarya</taxon>
        <taxon>Ascomycota</taxon>
        <taxon>Pezizomycotina</taxon>
        <taxon>Sordariomycetes</taxon>
        <taxon>Hypocreomycetidae</taxon>
        <taxon>Glomerellales</taxon>
        <taxon>Glomerellaceae</taxon>
        <taxon>Colletotrichum</taxon>
        <taxon>Colletotrichum gloeosporioides species complex</taxon>
    </lineage>
</organism>
<dbReference type="Pfam" id="PF01399">
    <property type="entry name" value="PCI"/>
    <property type="match status" value="1"/>
</dbReference>
<evidence type="ECO:0000256" key="2">
    <source>
        <dbReference type="ARBA" id="ARBA00004496"/>
    </source>
</evidence>
<proteinExistence type="inferred from homology"/>
<evidence type="ECO:0000256" key="6">
    <source>
        <dbReference type="ARBA" id="ARBA00022790"/>
    </source>
</evidence>
<dbReference type="InParanoid" id="A0A7J6J4V7"/>
<keyword evidence="5" id="KW-0963">Cytoplasm</keyword>
<dbReference type="PANTHER" id="PTHR14145">
    <property type="entry name" value="26S PROTESOME SUBUNIT 6"/>
    <property type="match status" value="1"/>
</dbReference>
<dbReference type="SUPFAM" id="SSF46785">
    <property type="entry name" value="Winged helix' DNA-binding domain"/>
    <property type="match status" value="1"/>
</dbReference>
<comment type="similarity">
    <text evidence="3">Belongs to the CSN1 family.</text>
</comment>
<evidence type="ECO:0000256" key="4">
    <source>
        <dbReference type="ARBA" id="ARBA00011098"/>
    </source>
</evidence>
<comment type="subcellular location">
    <subcellularLocation>
        <location evidence="2">Cytoplasm</location>
    </subcellularLocation>
    <subcellularLocation>
        <location evidence="1">Nucleus</location>
    </subcellularLocation>
</comment>
<feature type="domain" description="PCI" evidence="10">
    <location>
        <begin position="448"/>
        <end position="619"/>
    </location>
</feature>
<name>A0A7J6J4V7_COLFN</name>
<dbReference type="Proteomes" id="UP000011096">
    <property type="component" value="Unassembled WGS sequence"/>
</dbReference>
<evidence type="ECO:0000256" key="7">
    <source>
        <dbReference type="ARBA" id="ARBA00023242"/>
    </source>
</evidence>
<comment type="caution">
    <text evidence="11">The sequence shown here is derived from an EMBL/GenBank/DDBJ whole genome shotgun (WGS) entry which is preliminary data.</text>
</comment>
<keyword evidence="6" id="KW-0736">Signalosome</keyword>
<keyword evidence="7" id="KW-0539">Nucleus</keyword>
<dbReference type="FunFam" id="1.25.40.570:FF:000022">
    <property type="entry name" value="COP9 signalosome complex subunit 1"/>
    <property type="match status" value="1"/>
</dbReference>
<dbReference type="InterPro" id="IPR000717">
    <property type="entry name" value="PCI_dom"/>
</dbReference>
<keyword evidence="12" id="KW-1185">Reference proteome</keyword>
<dbReference type="Pfam" id="PF10602">
    <property type="entry name" value="RPN7"/>
    <property type="match status" value="1"/>
</dbReference>
<comment type="subunit">
    <text evidence="4">Component of the COP9 signalosome (CSN) complex.</text>
</comment>
<dbReference type="SMART" id="SM00088">
    <property type="entry name" value="PINT"/>
    <property type="match status" value="1"/>
</dbReference>
<dbReference type="Gene3D" id="1.25.40.570">
    <property type="match status" value="1"/>
</dbReference>
<dbReference type="GO" id="GO:0005737">
    <property type="term" value="C:cytoplasm"/>
    <property type="evidence" value="ECO:0007669"/>
    <property type="project" value="UniProtKB-SubCell"/>
</dbReference>
<dbReference type="OrthoDB" id="422427at2759"/>
<dbReference type="GO" id="GO:0008180">
    <property type="term" value="C:COP9 signalosome"/>
    <property type="evidence" value="ECO:0007669"/>
    <property type="project" value="UniProtKB-KW"/>
</dbReference>
<gene>
    <name evidence="11" type="primary">csn-1</name>
    <name evidence="11" type="ORF">CGGC5_v007457</name>
</gene>
<dbReference type="InterPro" id="IPR019585">
    <property type="entry name" value="Rpn7/CSN1"/>
</dbReference>
<protein>
    <recommendedName>
        <fullName evidence="8">COP9 signalosome complex subunit 1</fullName>
    </recommendedName>
</protein>
<dbReference type="GeneID" id="43618142"/>
<dbReference type="PROSITE" id="PS50250">
    <property type="entry name" value="PCI"/>
    <property type="match status" value="1"/>
</dbReference>
<dbReference type="AlphaFoldDB" id="A0A7J6J4V7"/>
<reference evidence="11 12" key="1">
    <citation type="submission" date="2012-08" db="EMBL/GenBank/DDBJ databases">
        <authorList>
            <person name="Gan P.H.P."/>
            <person name="Ikeda K."/>
            <person name="Irieda H."/>
            <person name="Narusaka M."/>
            <person name="O'Connell R.J."/>
            <person name="Narusaka Y."/>
            <person name="Takano Y."/>
            <person name="Kubo Y."/>
            <person name="Shirasu K."/>
        </authorList>
    </citation>
    <scope>NUCLEOTIDE SEQUENCE [LARGE SCALE GENOMIC DNA]</scope>
    <source>
        <strain evidence="11 12">Nara gc5</strain>
    </source>
</reference>
<reference evidence="11 12" key="2">
    <citation type="submission" date="2020-04" db="EMBL/GenBank/DDBJ databases">
        <title>Genome sequencing and assembly of multiple isolates from the Colletotrichum gloeosporioides species complex.</title>
        <authorList>
            <person name="Gan P."/>
            <person name="Shirasu K."/>
        </authorList>
    </citation>
    <scope>NUCLEOTIDE SEQUENCE [LARGE SCALE GENOMIC DNA]</scope>
    <source>
        <strain evidence="11 12">Nara gc5</strain>
    </source>
</reference>
<evidence type="ECO:0000313" key="11">
    <source>
        <dbReference type="EMBL" id="KAF4483889.1"/>
    </source>
</evidence>
<accession>A0A7J6J4V7</accession>
<dbReference type="EMBL" id="ANPB02000004">
    <property type="protein sequence ID" value="KAF4483889.1"/>
    <property type="molecule type" value="Genomic_DNA"/>
</dbReference>
<dbReference type="InterPro" id="IPR036390">
    <property type="entry name" value="WH_DNA-bd_sf"/>
</dbReference>
<evidence type="ECO:0000256" key="5">
    <source>
        <dbReference type="ARBA" id="ARBA00022490"/>
    </source>
</evidence>
<evidence type="ECO:0000256" key="9">
    <source>
        <dbReference type="SAM" id="MobiDB-lite"/>
    </source>
</evidence>
<evidence type="ECO:0000256" key="1">
    <source>
        <dbReference type="ARBA" id="ARBA00004123"/>
    </source>
</evidence>
<evidence type="ECO:0000256" key="3">
    <source>
        <dbReference type="ARBA" id="ARBA00008793"/>
    </source>
</evidence>
<dbReference type="RefSeq" id="XP_066008627.1">
    <property type="nucleotide sequence ID" value="XM_066151861.1"/>
</dbReference>
<feature type="region of interest" description="Disordered" evidence="9">
    <location>
        <begin position="1"/>
        <end position="26"/>
    </location>
</feature>
<evidence type="ECO:0000259" key="10">
    <source>
        <dbReference type="PROSITE" id="PS50250"/>
    </source>
</evidence>
<evidence type="ECO:0000313" key="12">
    <source>
        <dbReference type="Proteomes" id="UP000011096"/>
    </source>
</evidence>